<keyword evidence="3" id="KW-1185">Reference proteome</keyword>
<evidence type="ECO:0000313" key="2">
    <source>
        <dbReference type="EMBL" id="RPD63782.1"/>
    </source>
</evidence>
<protein>
    <submittedName>
        <fullName evidence="2">Uncharacterized protein</fullName>
    </submittedName>
</protein>
<evidence type="ECO:0000313" key="3">
    <source>
        <dbReference type="Proteomes" id="UP000313359"/>
    </source>
</evidence>
<feature type="region of interest" description="Disordered" evidence="1">
    <location>
        <begin position="28"/>
        <end position="48"/>
    </location>
</feature>
<proteinExistence type="predicted"/>
<dbReference type="EMBL" id="ML122255">
    <property type="protein sequence ID" value="RPD63782.1"/>
    <property type="molecule type" value="Genomic_DNA"/>
</dbReference>
<dbReference type="Proteomes" id="UP000313359">
    <property type="component" value="Unassembled WGS sequence"/>
</dbReference>
<dbReference type="AlphaFoldDB" id="A0A5C2SJ86"/>
<accession>A0A5C2SJ86</accession>
<organism evidence="2 3">
    <name type="scientific">Lentinus tigrinus ALCF2SS1-6</name>
    <dbReference type="NCBI Taxonomy" id="1328759"/>
    <lineage>
        <taxon>Eukaryota</taxon>
        <taxon>Fungi</taxon>
        <taxon>Dikarya</taxon>
        <taxon>Basidiomycota</taxon>
        <taxon>Agaricomycotina</taxon>
        <taxon>Agaricomycetes</taxon>
        <taxon>Polyporales</taxon>
        <taxon>Polyporaceae</taxon>
        <taxon>Lentinus</taxon>
    </lineage>
</organism>
<name>A0A5C2SJ86_9APHY</name>
<gene>
    <name evidence="2" type="ORF">L227DRAFT_572223</name>
</gene>
<reference evidence="2" key="1">
    <citation type="journal article" date="2018" name="Genome Biol. Evol.">
        <title>Genomics and development of Lentinus tigrinus, a white-rot wood-decaying mushroom with dimorphic fruiting bodies.</title>
        <authorList>
            <person name="Wu B."/>
            <person name="Xu Z."/>
            <person name="Knudson A."/>
            <person name="Carlson A."/>
            <person name="Chen N."/>
            <person name="Kovaka S."/>
            <person name="LaButti K."/>
            <person name="Lipzen A."/>
            <person name="Pennachio C."/>
            <person name="Riley R."/>
            <person name="Schakwitz W."/>
            <person name="Umezawa K."/>
            <person name="Ohm R.A."/>
            <person name="Grigoriev I.V."/>
            <person name="Nagy L.G."/>
            <person name="Gibbons J."/>
            <person name="Hibbett D."/>
        </authorList>
    </citation>
    <scope>NUCLEOTIDE SEQUENCE [LARGE SCALE GENOMIC DNA]</scope>
    <source>
        <strain evidence="2">ALCF2SS1-6</strain>
    </source>
</reference>
<sequence>MKYFQRPTSKAVDDGSVFSHGRAVVDHRRTHRSYRSTPRNVLAPTDPNSSACHITPALRVTPIAINTPSWNGDHTNRRIFGVPISAQGFGRVPSGLDDLDDGTYLRDALGLIDWSDVPPQCGYWPTLDADFQGEDEVRPYTPWYMADEDLRGWVFPAGRVRPDRSEPDELSVAGEG</sequence>
<dbReference type="OrthoDB" id="2757948at2759"/>
<evidence type="ECO:0000256" key="1">
    <source>
        <dbReference type="SAM" id="MobiDB-lite"/>
    </source>
</evidence>